<gene>
    <name evidence="2" type="ORF">GCM10023335_43320</name>
</gene>
<feature type="domain" description="DUF6924" evidence="1">
    <location>
        <begin position="15"/>
        <end position="60"/>
    </location>
</feature>
<protein>
    <recommendedName>
        <fullName evidence="1">DUF6924 domain-containing protein</fullName>
    </recommendedName>
</protein>
<dbReference type="EMBL" id="BAABKB010000016">
    <property type="protein sequence ID" value="GAA5017043.1"/>
    <property type="molecule type" value="Genomic_DNA"/>
</dbReference>
<comment type="caution">
    <text evidence="2">The sequence shown here is derived from an EMBL/GenBank/DDBJ whole genome shotgun (WGS) entry which is preliminary data.</text>
</comment>
<organism evidence="2 3">
    <name type="scientific">Streptomyces siamensis</name>
    <dbReference type="NCBI Taxonomy" id="1274986"/>
    <lineage>
        <taxon>Bacteria</taxon>
        <taxon>Bacillati</taxon>
        <taxon>Actinomycetota</taxon>
        <taxon>Actinomycetes</taxon>
        <taxon>Kitasatosporales</taxon>
        <taxon>Streptomycetaceae</taxon>
        <taxon>Streptomyces</taxon>
    </lineage>
</organism>
<evidence type="ECO:0000313" key="2">
    <source>
        <dbReference type="EMBL" id="GAA5017043.1"/>
    </source>
</evidence>
<dbReference type="InterPro" id="IPR053832">
    <property type="entry name" value="DUF6924"/>
</dbReference>
<reference evidence="3" key="1">
    <citation type="journal article" date="2019" name="Int. J. Syst. Evol. Microbiol.">
        <title>The Global Catalogue of Microorganisms (GCM) 10K type strain sequencing project: providing services to taxonomists for standard genome sequencing and annotation.</title>
        <authorList>
            <consortium name="The Broad Institute Genomics Platform"/>
            <consortium name="The Broad Institute Genome Sequencing Center for Infectious Disease"/>
            <person name="Wu L."/>
            <person name="Ma J."/>
        </authorList>
    </citation>
    <scope>NUCLEOTIDE SEQUENCE [LARGE SCALE GENOMIC DNA]</scope>
    <source>
        <strain evidence="3">JCM 18409</strain>
    </source>
</reference>
<keyword evidence="3" id="KW-1185">Reference proteome</keyword>
<sequence>MRVLPEVAERDEFAALVIRTDYSDCAAWQAVVRDLMRPWGVRGEFQAQVHLVDDMVRSYDHRPDTDLRRRAN</sequence>
<evidence type="ECO:0000259" key="1">
    <source>
        <dbReference type="Pfam" id="PF21962"/>
    </source>
</evidence>
<accession>A0ABP9J2S0</accession>
<evidence type="ECO:0000313" key="3">
    <source>
        <dbReference type="Proteomes" id="UP001501759"/>
    </source>
</evidence>
<dbReference type="Pfam" id="PF21962">
    <property type="entry name" value="DUF6924"/>
    <property type="match status" value="1"/>
</dbReference>
<dbReference type="Proteomes" id="UP001501759">
    <property type="component" value="Unassembled WGS sequence"/>
</dbReference>
<dbReference type="RefSeq" id="WP_425589279.1">
    <property type="nucleotide sequence ID" value="NZ_BAABKB010000016.1"/>
</dbReference>
<name>A0ABP9J2S0_9ACTN</name>
<proteinExistence type="predicted"/>